<dbReference type="HOGENOM" id="CLU_1055196_0_0_1"/>
<feature type="compositionally biased region" description="Low complexity" evidence="1">
    <location>
        <begin position="1"/>
        <end position="29"/>
    </location>
</feature>
<dbReference type="AlphaFoldDB" id="B8AWQ5"/>
<evidence type="ECO:0000313" key="2">
    <source>
        <dbReference type="EMBL" id="EEC79692.1"/>
    </source>
</evidence>
<feature type="region of interest" description="Disordered" evidence="1">
    <location>
        <begin position="225"/>
        <end position="247"/>
    </location>
</feature>
<sequence length="264" mass="28030">MAAQTLATKAAAAAEIAWHPESTSSAESGESGGLQTTMPEDETVNGDDGARRPALKRGSAPSSPSSLLPRRHHCTLCRYSHPRRRVGGRSDARRSRWRKSALEAADGEREAEAMLPAVVLEVAVSENGGCPAAAPSSLAPRNQALSDGISSKTRDPRLRPLEAWRCSNLCCCGCIAASGPADLPCPYVFLLLASDHAVPASFASQGLDEITRVNVRIPAPLEPLDALPTAPTEPYSPGGILQRSPTRPTFYVRKSHQDLPEPVP</sequence>
<protein>
    <submittedName>
        <fullName evidence="2">Uncharacterized protein</fullName>
    </submittedName>
</protein>
<accession>B8AWQ5</accession>
<keyword evidence="3" id="KW-1185">Reference proteome</keyword>
<organism evidence="2 3">
    <name type="scientific">Oryza sativa subsp. indica</name>
    <name type="common">Rice</name>
    <dbReference type="NCBI Taxonomy" id="39946"/>
    <lineage>
        <taxon>Eukaryota</taxon>
        <taxon>Viridiplantae</taxon>
        <taxon>Streptophyta</taxon>
        <taxon>Embryophyta</taxon>
        <taxon>Tracheophyta</taxon>
        <taxon>Spermatophyta</taxon>
        <taxon>Magnoliopsida</taxon>
        <taxon>Liliopsida</taxon>
        <taxon>Poales</taxon>
        <taxon>Poaceae</taxon>
        <taxon>BOP clade</taxon>
        <taxon>Oryzoideae</taxon>
        <taxon>Oryzeae</taxon>
        <taxon>Oryzinae</taxon>
        <taxon>Oryza</taxon>
        <taxon>Oryza sativa</taxon>
    </lineage>
</organism>
<evidence type="ECO:0000256" key="1">
    <source>
        <dbReference type="SAM" id="MobiDB-lite"/>
    </source>
</evidence>
<dbReference type="Proteomes" id="UP000007015">
    <property type="component" value="Chromosome 5"/>
</dbReference>
<evidence type="ECO:0000313" key="3">
    <source>
        <dbReference type="Proteomes" id="UP000007015"/>
    </source>
</evidence>
<proteinExistence type="predicted"/>
<reference evidence="2 3" key="1">
    <citation type="journal article" date="2005" name="PLoS Biol.">
        <title>The genomes of Oryza sativa: a history of duplications.</title>
        <authorList>
            <person name="Yu J."/>
            <person name="Wang J."/>
            <person name="Lin W."/>
            <person name="Li S."/>
            <person name="Li H."/>
            <person name="Zhou J."/>
            <person name="Ni P."/>
            <person name="Dong W."/>
            <person name="Hu S."/>
            <person name="Zeng C."/>
            <person name="Zhang J."/>
            <person name="Zhang Y."/>
            <person name="Li R."/>
            <person name="Xu Z."/>
            <person name="Li S."/>
            <person name="Li X."/>
            <person name="Zheng H."/>
            <person name="Cong L."/>
            <person name="Lin L."/>
            <person name="Yin J."/>
            <person name="Geng J."/>
            <person name="Li G."/>
            <person name="Shi J."/>
            <person name="Liu J."/>
            <person name="Lv H."/>
            <person name="Li J."/>
            <person name="Wang J."/>
            <person name="Deng Y."/>
            <person name="Ran L."/>
            <person name="Shi X."/>
            <person name="Wang X."/>
            <person name="Wu Q."/>
            <person name="Li C."/>
            <person name="Ren X."/>
            <person name="Wang J."/>
            <person name="Wang X."/>
            <person name="Li D."/>
            <person name="Liu D."/>
            <person name="Zhang X."/>
            <person name="Ji Z."/>
            <person name="Zhao W."/>
            <person name="Sun Y."/>
            <person name="Zhang Z."/>
            <person name="Bao J."/>
            <person name="Han Y."/>
            <person name="Dong L."/>
            <person name="Ji J."/>
            <person name="Chen P."/>
            <person name="Wu S."/>
            <person name="Liu J."/>
            <person name="Xiao Y."/>
            <person name="Bu D."/>
            <person name="Tan J."/>
            <person name="Yang L."/>
            <person name="Ye C."/>
            <person name="Zhang J."/>
            <person name="Xu J."/>
            <person name="Zhou Y."/>
            <person name="Yu Y."/>
            <person name="Zhang B."/>
            <person name="Zhuang S."/>
            <person name="Wei H."/>
            <person name="Liu B."/>
            <person name="Lei M."/>
            <person name="Yu H."/>
            <person name="Li Y."/>
            <person name="Xu H."/>
            <person name="Wei S."/>
            <person name="He X."/>
            <person name="Fang L."/>
            <person name="Zhang Z."/>
            <person name="Zhang Y."/>
            <person name="Huang X."/>
            <person name="Su Z."/>
            <person name="Tong W."/>
            <person name="Li J."/>
            <person name="Tong Z."/>
            <person name="Li S."/>
            <person name="Ye J."/>
            <person name="Wang L."/>
            <person name="Fang L."/>
            <person name="Lei T."/>
            <person name="Chen C."/>
            <person name="Chen H."/>
            <person name="Xu Z."/>
            <person name="Li H."/>
            <person name="Huang H."/>
            <person name="Zhang F."/>
            <person name="Xu H."/>
            <person name="Li N."/>
            <person name="Zhao C."/>
            <person name="Li S."/>
            <person name="Dong L."/>
            <person name="Huang Y."/>
            <person name="Li L."/>
            <person name="Xi Y."/>
            <person name="Qi Q."/>
            <person name="Li W."/>
            <person name="Zhang B."/>
            <person name="Hu W."/>
            <person name="Zhang Y."/>
            <person name="Tian X."/>
            <person name="Jiao Y."/>
            <person name="Liang X."/>
            <person name="Jin J."/>
            <person name="Gao L."/>
            <person name="Zheng W."/>
            <person name="Hao B."/>
            <person name="Liu S."/>
            <person name="Wang W."/>
            <person name="Yuan L."/>
            <person name="Cao M."/>
            <person name="McDermott J."/>
            <person name="Samudrala R."/>
            <person name="Wang J."/>
            <person name="Wong G.K."/>
            <person name="Yang H."/>
        </authorList>
    </citation>
    <scope>NUCLEOTIDE SEQUENCE [LARGE SCALE GENOMIC DNA]</scope>
    <source>
        <strain evidence="3">cv. 93-11</strain>
    </source>
</reference>
<feature type="region of interest" description="Disordered" evidence="1">
    <location>
        <begin position="132"/>
        <end position="152"/>
    </location>
</feature>
<feature type="compositionally biased region" description="Polar residues" evidence="1">
    <location>
        <begin position="139"/>
        <end position="151"/>
    </location>
</feature>
<feature type="compositionally biased region" description="Low complexity" evidence="1">
    <location>
        <begin position="56"/>
        <end position="68"/>
    </location>
</feature>
<feature type="region of interest" description="Disordered" evidence="1">
    <location>
        <begin position="1"/>
        <end position="69"/>
    </location>
</feature>
<dbReference type="EMBL" id="CM000130">
    <property type="protein sequence ID" value="EEC79692.1"/>
    <property type="molecule type" value="Genomic_DNA"/>
</dbReference>
<gene>
    <name evidence="2" type="ORF">OsI_20974</name>
</gene>
<name>B8AWQ5_ORYSI</name>
<dbReference type="Gramene" id="BGIOSGA020355-TA">
    <property type="protein sequence ID" value="BGIOSGA020355-PA"/>
    <property type="gene ID" value="BGIOSGA020355"/>
</dbReference>